<dbReference type="EMBL" id="JAVDQG010000009">
    <property type="protein sequence ID" value="MDR6227329.1"/>
    <property type="molecule type" value="Genomic_DNA"/>
</dbReference>
<dbReference type="Proteomes" id="UP001185012">
    <property type="component" value="Unassembled WGS sequence"/>
</dbReference>
<protein>
    <submittedName>
        <fullName evidence="2">Uncharacterized protein</fullName>
    </submittedName>
</protein>
<sequence>MERDKEKQPERKREEEEEITHDEVQFAYEQSGELSDFPLEETQKVRRP</sequence>
<organism evidence="2 3">
    <name type="scientific">Desmospora profundinema</name>
    <dbReference type="NCBI Taxonomy" id="1571184"/>
    <lineage>
        <taxon>Bacteria</taxon>
        <taxon>Bacillati</taxon>
        <taxon>Bacillota</taxon>
        <taxon>Bacilli</taxon>
        <taxon>Bacillales</taxon>
        <taxon>Thermoactinomycetaceae</taxon>
        <taxon>Desmospora</taxon>
    </lineage>
</organism>
<evidence type="ECO:0000256" key="1">
    <source>
        <dbReference type="SAM" id="MobiDB-lite"/>
    </source>
</evidence>
<feature type="compositionally biased region" description="Basic and acidic residues" evidence="1">
    <location>
        <begin position="1"/>
        <end position="14"/>
    </location>
</feature>
<feature type="region of interest" description="Disordered" evidence="1">
    <location>
        <begin position="1"/>
        <end position="48"/>
    </location>
</feature>
<dbReference type="RefSeq" id="WP_309868319.1">
    <property type="nucleotide sequence ID" value="NZ_JAVDQG010000009.1"/>
</dbReference>
<reference evidence="2 3" key="1">
    <citation type="submission" date="2023-07" db="EMBL/GenBank/DDBJ databases">
        <title>Genomic Encyclopedia of Type Strains, Phase IV (KMG-IV): sequencing the most valuable type-strain genomes for metagenomic binning, comparative biology and taxonomic classification.</title>
        <authorList>
            <person name="Goeker M."/>
        </authorList>
    </citation>
    <scope>NUCLEOTIDE SEQUENCE [LARGE SCALE GENOMIC DNA]</scope>
    <source>
        <strain evidence="2 3">DSM 45903</strain>
    </source>
</reference>
<evidence type="ECO:0000313" key="3">
    <source>
        <dbReference type="Proteomes" id="UP001185012"/>
    </source>
</evidence>
<evidence type="ECO:0000313" key="2">
    <source>
        <dbReference type="EMBL" id="MDR6227329.1"/>
    </source>
</evidence>
<keyword evidence="3" id="KW-1185">Reference proteome</keyword>
<gene>
    <name evidence="2" type="ORF">JOE21_003344</name>
</gene>
<proteinExistence type="predicted"/>
<comment type="caution">
    <text evidence="2">The sequence shown here is derived from an EMBL/GenBank/DDBJ whole genome shotgun (WGS) entry which is preliminary data.</text>
</comment>
<accession>A0ABU1IRB0</accession>
<name>A0ABU1IRB0_9BACL</name>